<keyword evidence="3" id="KW-1003">Cell membrane</keyword>
<comment type="similarity">
    <text evidence="2">Belongs to the UPF0421 family.</text>
</comment>
<dbReference type="PANTHER" id="PTHR40064">
    <property type="entry name" value="MEMBRANE PROTEIN-RELATED"/>
    <property type="match status" value="1"/>
</dbReference>
<dbReference type="PANTHER" id="PTHR40064:SF1">
    <property type="entry name" value="MEMBRANE PROTEIN"/>
    <property type="match status" value="1"/>
</dbReference>
<accession>A0ABN5W3W2</accession>
<dbReference type="Pfam" id="PF11728">
    <property type="entry name" value="ArAE_1_C"/>
    <property type="match status" value="1"/>
</dbReference>
<feature type="transmembrane region" description="Helical" evidence="7">
    <location>
        <begin position="20"/>
        <end position="45"/>
    </location>
</feature>
<dbReference type="Pfam" id="PF06081">
    <property type="entry name" value="ArAE_1"/>
    <property type="match status" value="1"/>
</dbReference>
<reference evidence="9 10" key="1">
    <citation type="submission" date="2018-05" db="EMBL/GenBank/DDBJ databases">
        <title>Complete genome sequencing of three human clinical isolates of Staphylococcus caprae reveals virulence factors similar to those of S. epidermidis and S. capitis.</title>
        <authorList>
            <person name="Watanabe S."/>
            <person name="Cui L."/>
        </authorList>
    </citation>
    <scope>NUCLEOTIDE SEQUENCE [LARGE SCALE GENOMIC DNA]</scope>
    <source>
        <strain evidence="9 10">JMUB590</strain>
    </source>
</reference>
<evidence type="ECO:0000259" key="8">
    <source>
        <dbReference type="Pfam" id="PF11728"/>
    </source>
</evidence>
<keyword evidence="5 7" id="KW-1133">Transmembrane helix</keyword>
<dbReference type="Proteomes" id="UP000274772">
    <property type="component" value="Chromosome"/>
</dbReference>
<protein>
    <recommendedName>
        <fullName evidence="8">Putative aromatic acid exporter C-terminal domain-containing protein</fullName>
    </recommendedName>
</protein>
<gene>
    <name evidence="9" type="ORF">JMUB590_1385</name>
</gene>
<evidence type="ECO:0000256" key="3">
    <source>
        <dbReference type="ARBA" id="ARBA00022475"/>
    </source>
</evidence>
<evidence type="ECO:0000256" key="1">
    <source>
        <dbReference type="ARBA" id="ARBA00004651"/>
    </source>
</evidence>
<feature type="transmembrane region" description="Helical" evidence="7">
    <location>
        <begin position="125"/>
        <end position="147"/>
    </location>
</feature>
<sequence length="325" mass="36671">MLKLNPYKIGFRTLKTAVGMTLGVIICKLLGLDNYASSAILVVLCIKHTKMHSVQAIISRIVSCLLILFLGAAIFSLLGQHALVLGLIVLLFIPLTVVLNAQEGVITSCVILLHVFNAKAINGHLIINEILLLTVGLGIAFIMNLMMPSLDKKLKRYKNDIEHQITDVFTIFSNACSIRKDQLDIKFEALLFNIKKAKSLAFRDVKNHFVRNENSYYHYFDMREEQVELLKRMTHLIESISTDDPILGKISQLMTEIGSNVNSNDYTALRLHSLYEIRLSLDELPLPTTHEALNSRANIIQILNELEEYLNIKSQFGSLKLHSEI</sequence>
<name>A0ABN5W3W2_9STAP</name>
<proteinExistence type="inferred from homology"/>
<dbReference type="Gene3D" id="1.20.120.940">
    <property type="entry name" value="Putative aromatic acid exporter, C-terminal domain"/>
    <property type="match status" value="1"/>
</dbReference>
<dbReference type="GeneID" id="58051142"/>
<dbReference type="InterPro" id="IPR010343">
    <property type="entry name" value="ArAE_1"/>
</dbReference>
<keyword evidence="4 7" id="KW-0812">Transmembrane</keyword>
<feature type="transmembrane region" description="Helical" evidence="7">
    <location>
        <begin position="57"/>
        <end position="78"/>
    </location>
</feature>
<dbReference type="InterPro" id="IPR038323">
    <property type="entry name" value="ArAE_1_C_sf"/>
</dbReference>
<evidence type="ECO:0000256" key="5">
    <source>
        <dbReference type="ARBA" id="ARBA00022989"/>
    </source>
</evidence>
<dbReference type="InterPro" id="IPR021062">
    <property type="entry name" value="ArAE_1_C"/>
</dbReference>
<dbReference type="EMBL" id="AP018586">
    <property type="protein sequence ID" value="BBD92443.1"/>
    <property type="molecule type" value="Genomic_DNA"/>
</dbReference>
<keyword evidence="10" id="KW-1185">Reference proteome</keyword>
<dbReference type="RefSeq" id="WP_002443028.1">
    <property type="nucleotide sequence ID" value="NZ_AP018585.1"/>
</dbReference>
<evidence type="ECO:0000256" key="6">
    <source>
        <dbReference type="ARBA" id="ARBA00023136"/>
    </source>
</evidence>
<comment type="subcellular location">
    <subcellularLocation>
        <location evidence="1">Cell membrane</location>
        <topology evidence="1">Multi-pass membrane protein</topology>
    </subcellularLocation>
</comment>
<organism evidence="9 10">
    <name type="scientific">Staphylococcus caprae</name>
    <dbReference type="NCBI Taxonomy" id="29380"/>
    <lineage>
        <taxon>Bacteria</taxon>
        <taxon>Bacillati</taxon>
        <taxon>Bacillota</taxon>
        <taxon>Bacilli</taxon>
        <taxon>Bacillales</taxon>
        <taxon>Staphylococcaceae</taxon>
        <taxon>Staphylococcus</taxon>
    </lineage>
</organism>
<feature type="domain" description="Putative aromatic acid exporter C-terminal" evidence="8">
    <location>
        <begin position="151"/>
        <end position="314"/>
    </location>
</feature>
<keyword evidence="6 7" id="KW-0472">Membrane</keyword>
<evidence type="ECO:0000313" key="10">
    <source>
        <dbReference type="Proteomes" id="UP000274772"/>
    </source>
</evidence>
<evidence type="ECO:0000256" key="7">
    <source>
        <dbReference type="SAM" id="Phobius"/>
    </source>
</evidence>
<feature type="transmembrane region" description="Helical" evidence="7">
    <location>
        <begin position="84"/>
        <end position="113"/>
    </location>
</feature>
<evidence type="ECO:0000313" key="9">
    <source>
        <dbReference type="EMBL" id="BBD92443.1"/>
    </source>
</evidence>
<evidence type="ECO:0000256" key="2">
    <source>
        <dbReference type="ARBA" id="ARBA00006544"/>
    </source>
</evidence>
<dbReference type="InterPro" id="IPR052984">
    <property type="entry name" value="UPF0421"/>
</dbReference>
<evidence type="ECO:0000256" key="4">
    <source>
        <dbReference type="ARBA" id="ARBA00022692"/>
    </source>
</evidence>